<reference evidence="8 9" key="1">
    <citation type="submission" date="2021-03" db="EMBL/GenBank/DDBJ databases">
        <title>Actinoplanes flavus sp. nov., a novel actinomycete isolated from Coconut Palm rhizosphere soil.</title>
        <authorList>
            <person name="Luo X."/>
        </authorList>
    </citation>
    <scope>NUCLEOTIDE SEQUENCE [LARGE SCALE GENOMIC DNA]</scope>
    <source>
        <strain evidence="8 9">NEAU-H7</strain>
    </source>
</reference>
<name>A0ABS3UQ40_9ACTN</name>
<keyword evidence="3" id="KW-0735">Signal-anchor</keyword>
<keyword evidence="9" id="KW-1185">Reference proteome</keyword>
<evidence type="ECO:0000313" key="8">
    <source>
        <dbReference type="EMBL" id="MBO3740885.1"/>
    </source>
</evidence>
<organism evidence="8 9">
    <name type="scientific">Actinoplanes flavus</name>
    <dbReference type="NCBI Taxonomy" id="2820290"/>
    <lineage>
        <taxon>Bacteria</taxon>
        <taxon>Bacillati</taxon>
        <taxon>Actinomycetota</taxon>
        <taxon>Actinomycetes</taxon>
        <taxon>Micromonosporales</taxon>
        <taxon>Micromonosporaceae</taxon>
        <taxon>Actinoplanes</taxon>
    </lineage>
</organism>
<evidence type="ECO:0000256" key="2">
    <source>
        <dbReference type="ARBA" id="ARBA00022748"/>
    </source>
</evidence>
<keyword evidence="2" id="KW-0201">Cytochrome c-type biogenesis</keyword>
<feature type="chain" id="PRO_5045876209" evidence="6">
    <location>
        <begin position="22"/>
        <end position="188"/>
    </location>
</feature>
<keyword evidence="4" id="KW-1015">Disulfide bond</keyword>
<dbReference type="PROSITE" id="PS00194">
    <property type="entry name" value="THIOREDOXIN_1"/>
    <property type="match status" value="1"/>
</dbReference>
<dbReference type="SUPFAM" id="SSF52833">
    <property type="entry name" value="Thioredoxin-like"/>
    <property type="match status" value="1"/>
</dbReference>
<comment type="caution">
    <text evidence="8">The sequence shown here is derived from an EMBL/GenBank/DDBJ whole genome shotgun (WGS) entry which is preliminary data.</text>
</comment>
<protein>
    <submittedName>
        <fullName evidence="8">TlpA family protein disulfide reductase</fullName>
    </submittedName>
</protein>
<gene>
    <name evidence="8" type="ORF">J5X75_25560</name>
</gene>
<dbReference type="Pfam" id="PF00578">
    <property type="entry name" value="AhpC-TSA"/>
    <property type="match status" value="1"/>
</dbReference>
<proteinExistence type="predicted"/>
<keyword evidence="3" id="KW-0812">Transmembrane</keyword>
<dbReference type="InterPro" id="IPR050553">
    <property type="entry name" value="Thioredoxin_ResA/DsbE_sf"/>
</dbReference>
<keyword evidence="6" id="KW-0732">Signal</keyword>
<dbReference type="InterPro" id="IPR017937">
    <property type="entry name" value="Thioredoxin_CS"/>
</dbReference>
<dbReference type="Proteomes" id="UP000679690">
    <property type="component" value="Unassembled WGS sequence"/>
</dbReference>
<evidence type="ECO:0000256" key="1">
    <source>
        <dbReference type="ARBA" id="ARBA00004196"/>
    </source>
</evidence>
<accession>A0ABS3UQ40</accession>
<keyword evidence="5" id="KW-0676">Redox-active center</keyword>
<dbReference type="CDD" id="cd02966">
    <property type="entry name" value="TlpA_like_family"/>
    <property type="match status" value="1"/>
</dbReference>
<evidence type="ECO:0000259" key="7">
    <source>
        <dbReference type="PROSITE" id="PS51352"/>
    </source>
</evidence>
<dbReference type="PANTHER" id="PTHR42852">
    <property type="entry name" value="THIOL:DISULFIDE INTERCHANGE PROTEIN DSBE"/>
    <property type="match status" value="1"/>
</dbReference>
<evidence type="ECO:0000313" key="9">
    <source>
        <dbReference type="Proteomes" id="UP000679690"/>
    </source>
</evidence>
<dbReference type="EMBL" id="JAGFNS010000017">
    <property type="protein sequence ID" value="MBO3740885.1"/>
    <property type="molecule type" value="Genomic_DNA"/>
</dbReference>
<sequence>MTVRRLAVAALTAVTAAGALSGCGGEENWATKCGTTNMVVECAAAERPLVSGVTGELLDGAAYDLEADRGKVVVVNFWGSWCAPCRAEADDLEKTYQATKDSNVTFLGVNTRDDRDSAKAFERGYHVTYGSVYDFEGRVGLKFDVTQSAVPSTLILDRQGRIAAAIRRSTTNGELQPLVERIAAEAVG</sequence>
<dbReference type="PROSITE" id="PS51257">
    <property type="entry name" value="PROKAR_LIPOPROTEIN"/>
    <property type="match status" value="1"/>
</dbReference>
<comment type="subcellular location">
    <subcellularLocation>
        <location evidence="1">Cell envelope</location>
    </subcellularLocation>
</comment>
<evidence type="ECO:0000256" key="3">
    <source>
        <dbReference type="ARBA" id="ARBA00022968"/>
    </source>
</evidence>
<dbReference type="RefSeq" id="WP_208470092.1">
    <property type="nucleotide sequence ID" value="NZ_JAGFNS010000017.1"/>
</dbReference>
<dbReference type="InterPro" id="IPR013766">
    <property type="entry name" value="Thioredoxin_domain"/>
</dbReference>
<dbReference type="InterPro" id="IPR036249">
    <property type="entry name" value="Thioredoxin-like_sf"/>
</dbReference>
<evidence type="ECO:0000256" key="5">
    <source>
        <dbReference type="ARBA" id="ARBA00023284"/>
    </source>
</evidence>
<feature type="signal peptide" evidence="6">
    <location>
        <begin position="1"/>
        <end position="21"/>
    </location>
</feature>
<dbReference type="Gene3D" id="3.40.30.10">
    <property type="entry name" value="Glutaredoxin"/>
    <property type="match status" value="1"/>
</dbReference>
<dbReference type="InterPro" id="IPR000866">
    <property type="entry name" value="AhpC/TSA"/>
</dbReference>
<dbReference type="PANTHER" id="PTHR42852:SF6">
    <property type="entry name" value="THIOL:DISULFIDE INTERCHANGE PROTEIN DSBE"/>
    <property type="match status" value="1"/>
</dbReference>
<evidence type="ECO:0000256" key="4">
    <source>
        <dbReference type="ARBA" id="ARBA00023157"/>
    </source>
</evidence>
<dbReference type="PROSITE" id="PS51352">
    <property type="entry name" value="THIOREDOXIN_2"/>
    <property type="match status" value="1"/>
</dbReference>
<feature type="domain" description="Thioredoxin" evidence="7">
    <location>
        <begin position="38"/>
        <end position="184"/>
    </location>
</feature>
<evidence type="ECO:0000256" key="6">
    <source>
        <dbReference type="SAM" id="SignalP"/>
    </source>
</evidence>